<protein>
    <recommendedName>
        <fullName evidence="2">Anti-sigma factor antagonist</fullName>
    </recommendedName>
</protein>
<dbReference type="Proteomes" id="UP000199513">
    <property type="component" value="Unassembled WGS sequence"/>
</dbReference>
<dbReference type="InterPro" id="IPR036513">
    <property type="entry name" value="STAS_dom_sf"/>
</dbReference>
<evidence type="ECO:0000256" key="2">
    <source>
        <dbReference type="RuleBase" id="RU003749"/>
    </source>
</evidence>
<reference evidence="4 5" key="1">
    <citation type="submission" date="2016-10" db="EMBL/GenBank/DDBJ databases">
        <authorList>
            <person name="de Groot N.N."/>
        </authorList>
    </citation>
    <scope>NUCLEOTIDE SEQUENCE [LARGE SCALE GENOMIC DNA]</scope>
    <source>
        <strain>GEY</strain>
        <strain evidence="5">DSM 9560</strain>
    </source>
</reference>
<gene>
    <name evidence="4" type="ORF">SAMN04488541_104246</name>
</gene>
<dbReference type="GO" id="GO:0043856">
    <property type="term" value="F:anti-sigma factor antagonist activity"/>
    <property type="evidence" value="ECO:0007669"/>
    <property type="project" value="InterPro"/>
</dbReference>
<evidence type="ECO:0000313" key="4">
    <source>
        <dbReference type="EMBL" id="SFF49932.1"/>
    </source>
</evidence>
<dbReference type="PROSITE" id="PS50801">
    <property type="entry name" value="STAS"/>
    <property type="match status" value="1"/>
</dbReference>
<evidence type="ECO:0000259" key="3">
    <source>
        <dbReference type="PROSITE" id="PS50801"/>
    </source>
</evidence>
<dbReference type="OrthoDB" id="9796110at2"/>
<dbReference type="PANTHER" id="PTHR33495">
    <property type="entry name" value="ANTI-SIGMA FACTOR ANTAGONIST TM_1081-RELATED-RELATED"/>
    <property type="match status" value="1"/>
</dbReference>
<dbReference type="InterPro" id="IPR002645">
    <property type="entry name" value="STAS_dom"/>
</dbReference>
<dbReference type="Gene3D" id="3.30.750.24">
    <property type="entry name" value="STAS domain"/>
    <property type="match status" value="1"/>
</dbReference>
<dbReference type="EMBL" id="FONY01000042">
    <property type="protein sequence ID" value="SFF49932.1"/>
    <property type="molecule type" value="Genomic_DNA"/>
</dbReference>
<organism evidence="4 5">
    <name type="scientific">Thermoflexibacter ruber</name>
    <dbReference type="NCBI Taxonomy" id="1003"/>
    <lineage>
        <taxon>Bacteria</taxon>
        <taxon>Pseudomonadati</taxon>
        <taxon>Bacteroidota</taxon>
        <taxon>Cytophagia</taxon>
        <taxon>Cytophagales</taxon>
        <taxon>Thermoflexibacteraceae</taxon>
        <taxon>Thermoflexibacter</taxon>
    </lineage>
</organism>
<evidence type="ECO:0000256" key="1">
    <source>
        <dbReference type="ARBA" id="ARBA00009013"/>
    </source>
</evidence>
<dbReference type="CDD" id="cd07043">
    <property type="entry name" value="STAS_anti-anti-sigma_factors"/>
    <property type="match status" value="1"/>
</dbReference>
<dbReference type="Pfam" id="PF01740">
    <property type="entry name" value="STAS"/>
    <property type="match status" value="1"/>
</dbReference>
<comment type="similarity">
    <text evidence="1 2">Belongs to the anti-sigma-factor antagonist family.</text>
</comment>
<sequence>MKYSIDKQERYSILALDEEKLDTLIAPKLKSEFVTLFQSGTTNLILDMSKVKYVDSSGLSAILVANRLAGDVDGFLVLAGVTPHVMKLITISKLDNVLNLLPTVKEAVEAIHLSEVEKELKQENGME</sequence>
<dbReference type="SUPFAM" id="SSF52091">
    <property type="entry name" value="SpoIIaa-like"/>
    <property type="match status" value="1"/>
</dbReference>
<evidence type="ECO:0000313" key="5">
    <source>
        <dbReference type="Proteomes" id="UP000199513"/>
    </source>
</evidence>
<dbReference type="NCBIfam" id="TIGR00377">
    <property type="entry name" value="ant_ant_sig"/>
    <property type="match status" value="1"/>
</dbReference>
<keyword evidence="5" id="KW-1185">Reference proteome</keyword>
<name>A0A1I2J579_9BACT</name>
<dbReference type="AlphaFoldDB" id="A0A1I2J579"/>
<dbReference type="RefSeq" id="WP_091548984.1">
    <property type="nucleotide sequence ID" value="NZ_FONY01000042.1"/>
</dbReference>
<accession>A0A1I2J579</accession>
<proteinExistence type="inferred from homology"/>
<dbReference type="InterPro" id="IPR003658">
    <property type="entry name" value="Anti-sigma_ant"/>
</dbReference>
<feature type="domain" description="STAS" evidence="3">
    <location>
        <begin position="21"/>
        <end position="111"/>
    </location>
</feature>
<dbReference type="STRING" id="1003.SAMN04488541_104246"/>